<dbReference type="InterPro" id="IPR027417">
    <property type="entry name" value="P-loop_NTPase"/>
</dbReference>
<evidence type="ECO:0000259" key="3">
    <source>
        <dbReference type="Pfam" id="PF13087"/>
    </source>
</evidence>
<feature type="region of interest" description="Disordered" evidence="1">
    <location>
        <begin position="534"/>
        <end position="567"/>
    </location>
</feature>
<feature type="domain" description="DNA2/NAM7 helicase-like C-terminal" evidence="3">
    <location>
        <begin position="820"/>
        <end position="1020"/>
    </location>
</feature>
<dbReference type="PANTHER" id="PTHR10887">
    <property type="entry name" value="DNA2/NAM7 HELICASE FAMILY"/>
    <property type="match status" value="1"/>
</dbReference>
<keyword evidence="5" id="KW-1185">Reference proteome</keyword>
<gene>
    <name evidence="4" type="ORF">PCOR1329_LOCUS3863</name>
</gene>
<feature type="compositionally biased region" description="Low complexity" evidence="1">
    <location>
        <begin position="187"/>
        <end position="196"/>
    </location>
</feature>
<dbReference type="Pfam" id="PF13086">
    <property type="entry name" value="AAA_11"/>
    <property type="match status" value="1"/>
</dbReference>
<dbReference type="Gene3D" id="3.40.50.300">
    <property type="entry name" value="P-loop containing nucleotide triphosphate hydrolases"/>
    <property type="match status" value="2"/>
</dbReference>
<proteinExistence type="predicted"/>
<sequence length="1144" mass="120299">MECEAAGGSGVHSADCQQMPVHGRQPGAPRPGGPGVALGSFALKLRGLLATKGPLGLAAVPGAWDAEFGAGCWVAERPVRQVHKACSPPYGDGTEVVDGSVHLVEELPDQGPTTEARAAAAEVAALPDGTRELVAMEFSACARGRQVGVAFARAADYWQCRLELPREVPTEDGLGAAARSASRDGEAPAAPGSASASQEAVKAVGFGEASEDALLAARARLLELLGRWGGAGDPRLARLLDGRRALRRVLAALEEFLPRRGAHEGPSALQGEEVEAAPAAPEAGPAQVLQLIDELLAHLCALLREPPPCRAACWALVASSWPHLLWTQDHGRLHSFVATMWGSPLRMPFRTWSRMAEHATWHVRFPALELLEGAPLADEGTAAGYAAHHLYSLLLEQRAQLLQECDRGSASCGVAARWEPREEGWSCSIDAGALASLPGGGRGIALLVTSPLSAAGDGAVCELTDDGRALARGVPGLAALVSLLCSPTASVTALQCHATVHARQVEALRAVIAEHGSPFDAAMRRLLVTSWRPEPDSGSLTAAAELGSGRPGGDTGLPEDARDGGTEDAARLSTLTSAQREAVQNALSRRLSLVRGPPGTGKTQVAAAIVARAVARLEAGSRVLAVTQSNAAARNLHRRLEMFGVRAARVGMALQATEVTEQELFAAVRDNDRQDADVELMQRASEVEGRPQALADGDQRDDAQSPRGTSTVASIRWSEVASRIGVTPGALNTALFTVMQRLARRADAVVMTCATSGNKGLLRCLGPLPLLVLDEAAQCVEPALLVPLSLGCRALAAVGDEKQLPATVLDRVAADRGLGCSFFERCVSDGLVGPSGGFVQLDEQRRMHPSIAEFPSRCFYDGGVLDAMAVTEVGSRPPPPGFPWPSAACQVCFVDCDGRGHAEDAGRSRANSYEAETLVRVLKGFLAAGTAAADIAVIAGYSAQRALLQSLVSRRLGSQAQGLKVGTVDGFQGAERDLVLVSTVRSNAGREVGFLRDRRRVNVAPILTRARRGLVVFGSASTLEGEALTWRPWLDWARGRGAVLSAAAALPQPTAAAPATAAPAAPVVPKAGSQAEDCEPGWTLLREEVRLLDEELAQERAQDEELEAPAPREPSDAGGWTQYVDPVSGRQWMWNEATKDAVWL</sequence>
<feature type="domain" description="DNA2/NAM7 helicase helicase" evidence="2">
    <location>
        <begin position="575"/>
        <end position="809"/>
    </location>
</feature>
<comment type="caution">
    <text evidence="4">The sequence shown here is derived from an EMBL/GenBank/DDBJ whole genome shotgun (WGS) entry which is preliminary data.</text>
</comment>
<dbReference type="InterPro" id="IPR041677">
    <property type="entry name" value="DNA2/NAM7_AAA_11"/>
</dbReference>
<dbReference type="EMBL" id="CAUYUJ010001002">
    <property type="protein sequence ID" value="CAK0793619.1"/>
    <property type="molecule type" value="Genomic_DNA"/>
</dbReference>
<dbReference type="InterPro" id="IPR047187">
    <property type="entry name" value="SF1_C_Upf1"/>
</dbReference>
<name>A0ABN9PT24_9DINO</name>
<dbReference type="InterPro" id="IPR041679">
    <property type="entry name" value="DNA2/NAM7-like_C"/>
</dbReference>
<dbReference type="InterPro" id="IPR045055">
    <property type="entry name" value="DNA2/NAM7-like"/>
</dbReference>
<dbReference type="Proteomes" id="UP001189429">
    <property type="component" value="Unassembled WGS sequence"/>
</dbReference>
<dbReference type="Pfam" id="PF13087">
    <property type="entry name" value="AAA_12"/>
    <property type="match status" value="1"/>
</dbReference>
<evidence type="ECO:0000256" key="1">
    <source>
        <dbReference type="SAM" id="MobiDB-lite"/>
    </source>
</evidence>
<accession>A0ABN9PT24</accession>
<dbReference type="SUPFAM" id="SSF52540">
    <property type="entry name" value="P-loop containing nucleoside triphosphate hydrolases"/>
    <property type="match status" value="1"/>
</dbReference>
<feature type="region of interest" description="Disordered" evidence="1">
    <location>
        <begin position="685"/>
        <end position="711"/>
    </location>
</feature>
<dbReference type="PANTHER" id="PTHR10887:SF495">
    <property type="entry name" value="HELICASE SENATAXIN ISOFORM X1-RELATED"/>
    <property type="match status" value="1"/>
</dbReference>
<feature type="region of interest" description="Disordered" evidence="1">
    <location>
        <begin position="1100"/>
        <end position="1121"/>
    </location>
</feature>
<organism evidence="4 5">
    <name type="scientific">Prorocentrum cordatum</name>
    <dbReference type="NCBI Taxonomy" id="2364126"/>
    <lineage>
        <taxon>Eukaryota</taxon>
        <taxon>Sar</taxon>
        <taxon>Alveolata</taxon>
        <taxon>Dinophyceae</taxon>
        <taxon>Prorocentrales</taxon>
        <taxon>Prorocentraceae</taxon>
        <taxon>Prorocentrum</taxon>
    </lineage>
</organism>
<evidence type="ECO:0000313" key="5">
    <source>
        <dbReference type="Proteomes" id="UP001189429"/>
    </source>
</evidence>
<evidence type="ECO:0000259" key="2">
    <source>
        <dbReference type="Pfam" id="PF13086"/>
    </source>
</evidence>
<feature type="region of interest" description="Disordered" evidence="1">
    <location>
        <begin position="174"/>
        <end position="196"/>
    </location>
</feature>
<evidence type="ECO:0000313" key="4">
    <source>
        <dbReference type="EMBL" id="CAK0793619.1"/>
    </source>
</evidence>
<reference evidence="4" key="1">
    <citation type="submission" date="2023-10" db="EMBL/GenBank/DDBJ databases">
        <authorList>
            <person name="Chen Y."/>
            <person name="Shah S."/>
            <person name="Dougan E. K."/>
            <person name="Thang M."/>
            <person name="Chan C."/>
        </authorList>
    </citation>
    <scope>NUCLEOTIDE SEQUENCE [LARGE SCALE GENOMIC DNA]</scope>
</reference>
<feature type="region of interest" description="Disordered" evidence="1">
    <location>
        <begin position="1"/>
        <end position="34"/>
    </location>
</feature>
<protein>
    <recommendedName>
        <fullName evidence="6">RNA helicase</fullName>
    </recommendedName>
</protein>
<evidence type="ECO:0008006" key="6">
    <source>
        <dbReference type="Google" id="ProtNLM"/>
    </source>
</evidence>
<dbReference type="CDD" id="cd18808">
    <property type="entry name" value="SF1_C_Upf1"/>
    <property type="match status" value="1"/>
</dbReference>